<organism evidence="1 2">
    <name type="scientific">Thermobacillus xylanilyticus</name>
    <dbReference type="NCBI Taxonomy" id="76633"/>
    <lineage>
        <taxon>Bacteria</taxon>
        <taxon>Bacillati</taxon>
        <taxon>Bacillota</taxon>
        <taxon>Bacilli</taxon>
        <taxon>Bacillales</taxon>
        <taxon>Paenibacillaceae</taxon>
        <taxon>Thermobacillus</taxon>
    </lineage>
</organism>
<dbReference type="EMBL" id="CAJRAY010000001">
    <property type="protein sequence ID" value="CAG5076226.1"/>
    <property type="molecule type" value="Genomic_DNA"/>
</dbReference>
<sequence>MAIVHYLSNGLERPELKTFTLAGIEGVDESNVDEIIDALYEEQQTRLFSIPLGTPISTKQDIQDFIDQYLGLGG</sequence>
<comment type="caution">
    <text evidence="1">The sequence shown here is derived from an EMBL/GenBank/DDBJ whole genome shotgun (WGS) entry which is preliminary data.</text>
</comment>
<evidence type="ECO:0000313" key="2">
    <source>
        <dbReference type="Proteomes" id="UP000681526"/>
    </source>
</evidence>
<accession>A0ABN7RLA7</accession>
<name>A0ABN7RLA7_THEXY</name>
<reference evidence="1 2" key="1">
    <citation type="submission" date="2021-04" db="EMBL/GenBank/DDBJ databases">
        <authorList>
            <person name="Rakotoarivonina H."/>
        </authorList>
    </citation>
    <scope>NUCLEOTIDE SEQUENCE [LARGE SCALE GENOMIC DNA]</scope>
    <source>
        <strain evidence="1 2">XE</strain>
    </source>
</reference>
<protein>
    <submittedName>
        <fullName evidence="1">Uncharacterized protein</fullName>
    </submittedName>
</protein>
<keyword evidence="2" id="KW-1185">Reference proteome</keyword>
<dbReference type="RefSeq" id="WP_015253114.1">
    <property type="nucleotide sequence ID" value="NZ_CAJRAY010000001.1"/>
</dbReference>
<dbReference type="Proteomes" id="UP000681526">
    <property type="component" value="Unassembled WGS sequence"/>
</dbReference>
<evidence type="ECO:0000313" key="1">
    <source>
        <dbReference type="EMBL" id="CAG5076226.1"/>
    </source>
</evidence>
<gene>
    <name evidence="1" type="primary">txxe 589</name>
    <name evidence="1" type="ORF">TXXE_00400</name>
</gene>
<proteinExistence type="predicted"/>